<dbReference type="GO" id="GO:0006367">
    <property type="term" value="P:transcription initiation at RNA polymerase II promoter"/>
    <property type="evidence" value="ECO:0007669"/>
    <property type="project" value="InterPro"/>
</dbReference>
<dbReference type="SMART" id="SM01371">
    <property type="entry name" value="TFIIA"/>
    <property type="match status" value="1"/>
</dbReference>
<dbReference type="CDD" id="cd07976">
    <property type="entry name" value="TFIIA_alpha_beta_like"/>
    <property type="match status" value="1"/>
</dbReference>
<feature type="compositionally biased region" description="Basic and acidic residues" evidence="5">
    <location>
        <begin position="51"/>
        <end position="65"/>
    </location>
</feature>
<dbReference type="PANTHER" id="PTHR12694">
    <property type="entry name" value="TRANSCRIPTION INITIATION FACTOR IIA SUBUNIT 1"/>
    <property type="match status" value="1"/>
</dbReference>
<comment type="caution">
    <text evidence="6">The sequence shown here is derived from an EMBL/GenBank/DDBJ whole genome shotgun (WGS) entry which is preliminary data.</text>
</comment>
<protein>
    <recommendedName>
        <fullName evidence="8">Transcription factor IIA, alpha/beta subunit</fullName>
    </recommendedName>
</protein>
<accession>A0A8S1J242</accession>
<feature type="compositionally biased region" description="Basic and acidic residues" evidence="5">
    <location>
        <begin position="98"/>
        <end position="110"/>
    </location>
</feature>
<keyword evidence="4" id="KW-0539">Nucleus</keyword>
<evidence type="ECO:0000256" key="2">
    <source>
        <dbReference type="ARBA" id="ARBA00010059"/>
    </source>
</evidence>
<proteinExistence type="inferred from homology"/>
<dbReference type="EMBL" id="CAJHUC010001202">
    <property type="protein sequence ID" value="CAD7700231.1"/>
    <property type="molecule type" value="Genomic_DNA"/>
</dbReference>
<dbReference type="SUPFAM" id="SSF50784">
    <property type="entry name" value="Transcription factor IIA (TFIIA), beta-barrel domain"/>
    <property type="match status" value="1"/>
</dbReference>
<name>A0A8S1J242_9CHLO</name>
<comment type="subcellular location">
    <subcellularLocation>
        <location evidence="1">Nucleus</location>
    </subcellularLocation>
</comment>
<evidence type="ECO:0000256" key="3">
    <source>
        <dbReference type="ARBA" id="ARBA00023163"/>
    </source>
</evidence>
<sequence length="177" mass="19061">MSRDGGAGAVAPAGRSAGADLGRPEVAANHLDGIPTEPGDLASVEPSVAETFHDGVHDRKRKMEDEALENGGANGAHADVVGQAPASKVQRVNGESAPDDRGRSAERAPRDEDDDDDDELPTDDDDDELVDPPNFLTAQYDKVSRIKNRWRCQLKYGIFHANGKDYLFKNATGDFTF</sequence>
<evidence type="ECO:0000256" key="5">
    <source>
        <dbReference type="SAM" id="MobiDB-lite"/>
    </source>
</evidence>
<keyword evidence="7" id="KW-1185">Reference proteome</keyword>
<dbReference type="Proteomes" id="UP000708148">
    <property type="component" value="Unassembled WGS sequence"/>
</dbReference>
<dbReference type="Gene3D" id="2.30.18.10">
    <property type="entry name" value="Transcription factor IIA (TFIIA), beta-barrel domain"/>
    <property type="match status" value="1"/>
</dbReference>
<gene>
    <name evidence="6" type="ORF">OSTQU699_LOCUS5589</name>
</gene>
<evidence type="ECO:0000313" key="7">
    <source>
        <dbReference type="Proteomes" id="UP000708148"/>
    </source>
</evidence>
<dbReference type="AlphaFoldDB" id="A0A8S1J242"/>
<evidence type="ECO:0000313" key="6">
    <source>
        <dbReference type="EMBL" id="CAD7700231.1"/>
    </source>
</evidence>
<dbReference type="OrthoDB" id="6275927at2759"/>
<dbReference type="InterPro" id="IPR004855">
    <property type="entry name" value="TFIIA_asu/bsu"/>
</dbReference>
<evidence type="ECO:0000256" key="1">
    <source>
        <dbReference type="ARBA" id="ARBA00004123"/>
    </source>
</evidence>
<feature type="region of interest" description="Disordered" evidence="5">
    <location>
        <begin position="1"/>
        <end position="135"/>
    </location>
</feature>
<evidence type="ECO:0000256" key="4">
    <source>
        <dbReference type="ARBA" id="ARBA00023242"/>
    </source>
</evidence>
<dbReference type="Pfam" id="PF03153">
    <property type="entry name" value="TFIIA"/>
    <property type="match status" value="1"/>
</dbReference>
<dbReference type="PANTHER" id="PTHR12694:SF8">
    <property type="entry name" value="TRANSCRIPTION INITIATION FACTOR IIA SUBUNIT 1"/>
    <property type="match status" value="1"/>
</dbReference>
<evidence type="ECO:0008006" key="8">
    <source>
        <dbReference type="Google" id="ProtNLM"/>
    </source>
</evidence>
<feature type="compositionally biased region" description="Acidic residues" evidence="5">
    <location>
        <begin position="111"/>
        <end position="130"/>
    </location>
</feature>
<dbReference type="GO" id="GO:0005672">
    <property type="term" value="C:transcription factor TFIIA complex"/>
    <property type="evidence" value="ECO:0007669"/>
    <property type="project" value="InterPro"/>
</dbReference>
<comment type="similarity">
    <text evidence="2">Belongs to the TFIIA subunit 1 family.</text>
</comment>
<organism evidence="6 7">
    <name type="scientific">Ostreobium quekettii</name>
    <dbReference type="NCBI Taxonomy" id="121088"/>
    <lineage>
        <taxon>Eukaryota</taxon>
        <taxon>Viridiplantae</taxon>
        <taxon>Chlorophyta</taxon>
        <taxon>core chlorophytes</taxon>
        <taxon>Ulvophyceae</taxon>
        <taxon>TCBD clade</taxon>
        <taxon>Bryopsidales</taxon>
        <taxon>Ostreobineae</taxon>
        <taxon>Ostreobiaceae</taxon>
        <taxon>Ostreobium</taxon>
    </lineage>
</organism>
<keyword evidence="3" id="KW-0804">Transcription</keyword>
<dbReference type="InterPro" id="IPR009088">
    <property type="entry name" value="TFIIA_b-brl"/>
</dbReference>
<reference evidence="6" key="1">
    <citation type="submission" date="2020-12" db="EMBL/GenBank/DDBJ databases">
        <authorList>
            <person name="Iha C."/>
        </authorList>
    </citation>
    <scope>NUCLEOTIDE SEQUENCE</scope>
</reference>